<evidence type="ECO:0000313" key="1">
    <source>
        <dbReference type="EMBL" id="ASR53397.1"/>
    </source>
</evidence>
<dbReference type="Proteomes" id="UP000258016">
    <property type="component" value="Chromosome"/>
</dbReference>
<accession>A0ABN5B8L9</accession>
<organism evidence="1 2">
    <name type="scientific">Blastomonas fulva</name>
    <dbReference type="NCBI Taxonomy" id="1550728"/>
    <lineage>
        <taxon>Bacteria</taxon>
        <taxon>Pseudomonadati</taxon>
        <taxon>Pseudomonadota</taxon>
        <taxon>Alphaproteobacteria</taxon>
        <taxon>Sphingomonadales</taxon>
        <taxon>Sphingomonadaceae</taxon>
        <taxon>Blastomonas</taxon>
    </lineage>
</organism>
<evidence type="ECO:0008006" key="3">
    <source>
        <dbReference type="Google" id="ProtNLM"/>
    </source>
</evidence>
<reference evidence="1 2" key="1">
    <citation type="submission" date="2017-03" db="EMBL/GenBank/DDBJ databases">
        <title>Complete genome sequence of Blastomonas fulva degrading microcsystin LR.</title>
        <authorList>
            <person name="Lee H.-g."/>
            <person name="Jin L."/>
            <person name="oh H.-M."/>
        </authorList>
    </citation>
    <scope>NUCLEOTIDE SEQUENCE [LARGE SCALE GENOMIC DNA]</scope>
    <source>
        <strain evidence="1 2">T2</strain>
    </source>
</reference>
<dbReference type="EMBL" id="CP020083">
    <property type="protein sequence ID" value="ASR53397.1"/>
    <property type="molecule type" value="Genomic_DNA"/>
</dbReference>
<proteinExistence type="predicted"/>
<name>A0ABN5B8L9_9SPHN</name>
<evidence type="ECO:0000313" key="2">
    <source>
        <dbReference type="Proteomes" id="UP000258016"/>
    </source>
</evidence>
<keyword evidence="2" id="KW-1185">Reference proteome</keyword>
<sequence>MTQILPALPLSSIDKVTFYKRDEVATDLICCEVVTGKRLWNFHEEMPDWGELIAHLGGLRGFRSDWFAEVLQPPFALRETVAFERSVGAG</sequence>
<gene>
    <name evidence="1" type="ORF">B5J99_07720</name>
</gene>
<protein>
    <recommendedName>
        <fullName evidence="3">KTSC domain-containing protein</fullName>
    </recommendedName>
</protein>